<accession>B6WY30</accession>
<dbReference type="PROSITE" id="PS52015">
    <property type="entry name" value="TONB_CTD"/>
    <property type="match status" value="1"/>
</dbReference>
<keyword evidence="2" id="KW-0812">Transmembrane</keyword>
<feature type="chain" id="PRO_5002849402" evidence="5">
    <location>
        <begin position="30"/>
        <end position="267"/>
    </location>
</feature>
<comment type="caution">
    <text evidence="7">The sequence shown here is derived from an EMBL/GenBank/DDBJ whole genome shotgun (WGS) entry which is preliminary data.</text>
</comment>
<name>B6WY30_9BACT</name>
<dbReference type="InterPro" id="IPR006260">
    <property type="entry name" value="TonB/TolA_C"/>
</dbReference>
<organism evidence="7 8">
    <name type="scientific">Desulfovibrio piger ATCC 29098</name>
    <dbReference type="NCBI Taxonomy" id="411464"/>
    <lineage>
        <taxon>Bacteria</taxon>
        <taxon>Pseudomonadati</taxon>
        <taxon>Thermodesulfobacteriota</taxon>
        <taxon>Desulfovibrionia</taxon>
        <taxon>Desulfovibrionales</taxon>
        <taxon>Desulfovibrionaceae</taxon>
        <taxon>Desulfovibrio</taxon>
    </lineage>
</organism>
<dbReference type="EMBL" id="ABXU01000088">
    <property type="protein sequence ID" value="EEB32086.1"/>
    <property type="molecule type" value="Genomic_DNA"/>
</dbReference>
<dbReference type="STRING" id="901.DESPIGER_1465"/>
<dbReference type="AlphaFoldDB" id="B6WY30"/>
<feature type="domain" description="TonB C-terminal" evidence="6">
    <location>
        <begin position="180"/>
        <end position="267"/>
    </location>
</feature>
<evidence type="ECO:0000256" key="2">
    <source>
        <dbReference type="ARBA" id="ARBA00022692"/>
    </source>
</evidence>
<evidence type="ECO:0000256" key="3">
    <source>
        <dbReference type="ARBA" id="ARBA00022989"/>
    </source>
</evidence>
<keyword evidence="4" id="KW-0472">Membrane</keyword>
<evidence type="ECO:0000256" key="1">
    <source>
        <dbReference type="ARBA" id="ARBA00004167"/>
    </source>
</evidence>
<evidence type="ECO:0000259" key="6">
    <source>
        <dbReference type="PROSITE" id="PS52015"/>
    </source>
</evidence>
<dbReference type="SUPFAM" id="SSF74653">
    <property type="entry name" value="TolA/TonB C-terminal domain"/>
    <property type="match status" value="2"/>
</dbReference>
<dbReference type="HOGENOM" id="CLU_1041023_0_0_7"/>
<dbReference type="GO" id="GO:0055085">
    <property type="term" value="P:transmembrane transport"/>
    <property type="evidence" value="ECO:0007669"/>
    <property type="project" value="InterPro"/>
</dbReference>
<dbReference type="Pfam" id="PF13103">
    <property type="entry name" value="TonB_2"/>
    <property type="match status" value="2"/>
</dbReference>
<evidence type="ECO:0000313" key="7">
    <source>
        <dbReference type="EMBL" id="EEB32086.1"/>
    </source>
</evidence>
<dbReference type="Proteomes" id="UP000003676">
    <property type="component" value="Unassembled WGS sequence"/>
</dbReference>
<evidence type="ECO:0000313" key="8">
    <source>
        <dbReference type="Proteomes" id="UP000003676"/>
    </source>
</evidence>
<protein>
    <submittedName>
        <fullName evidence="7">Tat pathway signal sequence domain protein</fullName>
    </submittedName>
</protein>
<keyword evidence="3" id="KW-1133">Transmembrane helix</keyword>
<sequence>MKRTLFRPLALPVLLPALMLCLMPLHAQATGAAAADVANGYAGEAMEKILANWAAPADRGKVRIVVRVDAEGKVERCGYVEKSASQALNDSVCSAAMKTADLGKPPYGMSQDVYLTFWQGNMADLSGINRRQAAAKSAAGTAAPAAAPAPEAKSAPVTLDSKPATLTTPLKAQDAYGPKHAAYFRKLVMELRNATFIPAELAKGTYYATVRLEMDASGKILNYSILQSSGSELLDRYVRQGIRRAGKVSPPPAAVGRFVNATLTLVR</sequence>
<dbReference type="eggNOG" id="COG0810">
    <property type="taxonomic scope" value="Bacteria"/>
</dbReference>
<reference evidence="7 8" key="1">
    <citation type="submission" date="2008-10" db="EMBL/GenBank/DDBJ databases">
        <title>Draft genome sequence of Desulvovibrio piger (ATCC 29098).</title>
        <authorList>
            <person name="Sudarsanam P."/>
            <person name="Ley R."/>
            <person name="Guruge J."/>
            <person name="Turnbaugh P.J."/>
            <person name="Mahowald M."/>
            <person name="Liep D."/>
            <person name="Gordon J."/>
        </authorList>
    </citation>
    <scope>NUCLEOTIDE SEQUENCE [LARGE SCALE GENOMIC DNA]</scope>
    <source>
        <strain evidence="7 8">ATCC 29098</strain>
    </source>
</reference>
<dbReference type="Gene3D" id="3.30.1150.10">
    <property type="match status" value="2"/>
</dbReference>
<evidence type="ECO:0000256" key="5">
    <source>
        <dbReference type="SAM" id="SignalP"/>
    </source>
</evidence>
<gene>
    <name evidence="7" type="ORF">DESPIG_03006</name>
</gene>
<reference evidence="7 8" key="2">
    <citation type="submission" date="2008-10" db="EMBL/GenBank/DDBJ databases">
        <authorList>
            <person name="Fulton L."/>
            <person name="Clifton S."/>
            <person name="Fulton B."/>
            <person name="Xu J."/>
            <person name="Minx P."/>
            <person name="Pepin K.H."/>
            <person name="Johnson M."/>
            <person name="Bhonagiri V."/>
            <person name="Nash W.E."/>
            <person name="Mardis E.R."/>
            <person name="Wilson R.K."/>
        </authorList>
    </citation>
    <scope>NUCLEOTIDE SEQUENCE [LARGE SCALE GENOMIC DNA]</scope>
    <source>
        <strain evidence="7 8">ATCC 29098</strain>
    </source>
</reference>
<feature type="signal peptide" evidence="5">
    <location>
        <begin position="1"/>
        <end position="29"/>
    </location>
</feature>
<keyword evidence="5" id="KW-0732">Signal</keyword>
<dbReference type="InterPro" id="IPR037682">
    <property type="entry name" value="TonB_C"/>
</dbReference>
<evidence type="ECO:0000256" key="4">
    <source>
        <dbReference type="ARBA" id="ARBA00023136"/>
    </source>
</evidence>
<comment type="subcellular location">
    <subcellularLocation>
        <location evidence="1">Membrane</location>
        <topology evidence="1">Single-pass membrane protein</topology>
    </subcellularLocation>
</comment>
<dbReference type="NCBIfam" id="TIGR01352">
    <property type="entry name" value="tonB_Cterm"/>
    <property type="match status" value="1"/>
</dbReference>
<dbReference type="GO" id="GO:0016020">
    <property type="term" value="C:membrane"/>
    <property type="evidence" value="ECO:0007669"/>
    <property type="project" value="UniProtKB-SubCell"/>
</dbReference>
<proteinExistence type="predicted"/>
<dbReference type="RefSeq" id="WP_006009116.1">
    <property type="nucleotide sequence ID" value="NZ_DS996361.1"/>
</dbReference>